<dbReference type="InterPro" id="IPR001387">
    <property type="entry name" value="Cro/C1-type_HTH"/>
</dbReference>
<dbReference type="Pfam" id="PF01381">
    <property type="entry name" value="HTH_3"/>
    <property type="match status" value="1"/>
</dbReference>
<dbReference type="EMBL" id="LPZR01000075">
    <property type="protein sequence ID" value="KYO54946.1"/>
    <property type="molecule type" value="Genomic_DNA"/>
</dbReference>
<accession>A0A162LH55</accession>
<dbReference type="GO" id="GO:0005829">
    <property type="term" value="C:cytosol"/>
    <property type="evidence" value="ECO:0007669"/>
    <property type="project" value="TreeGrafter"/>
</dbReference>
<dbReference type="InterPro" id="IPR050807">
    <property type="entry name" value="TransReg_Diox_bact_type"/>
</dbReference>
<protein>
    <recommendedName>
        <fullName evidence="2">HTH cro/C1-type domain-containing protein</fullName>
    </recommendedName>
</protein>
<dbReference type="InterPro" id="IPR010982">
    <property type="entry name" value="Lambda_DNA-bd_dom_sf"/>
</dbReference>
<dbReference type="GO" id="GO:0003700">
    <property type="term" value="F:DNA-binding transcription factor activity"/>
    <property type="evidence" value="ECO:0007669"/>
    <property type="project" value="TreeGrafter"/>
</dbReference>
<dbReference type="SUPFAM" id="SSF47413">
    <property type="entry name" value="lambda repressor-like DNA-binding domains"/>
    <property type="match status" value="1"/>
</dbReference>
<dbReference type="PROSITE" id="PS50943">
    <property type="entry name" value="HTH_CROC1"/>
    <property type="match status" value="1"/>
</dbReference>
<sequence length="126" mass="14025">MMHIDDDLKHELAEHCQIIAARIRDLRIRRGMSQSELGKLIGLSFQQVQKYEKGRNRVSADRLSLIAKVLGVSPAFFFEGLGGMPASKAFDPDTERLVRAWWAVPPAIRGGILSTVVAVDAALRDR</sequence>
<dbReference type="GeneID" id="97239816"/>
<dbReference type="GO" id="GO:0003677">
    <property type="term" value="F:DNA binding"/>
    <property type="evidence" value="ECO:0007669"/>
    <property type="project" value="UniProtKB-KW"/>
</dbReference>
<comment type="caution">
    <text evidence="3">The sequence shown here is derived from an EMBL/GenBank/DDBJ whole genome shotgun (WGS) entry which is preliminary data.</text>
</comment>
<proteinExistence type="predicted"/>
<dbReference type="CDD" id="cd00093">
    <property type="entry name" value="HTH_XRE"/>
    <property type="match status" value="1"/>
</dbReference>
<evidence type="ECO:0000313" key="3">
    <source>
        <dbReference type="EMBL" id="KYO54946.1"/>
    </source>
</evidence>
<keyword evidence="1" id="KW-0238">DNA-binding</keyword>
<name>A0A162LH55_9PROT</name>
<dbReference type="RefSeq" id="WP_062762591.1">
    <property type="nucleotide sequence ID" value="NZ_CP121012.1"/>
</dbReference>
<organism evidence="3 4">
    <name type="scientific">Tistrella mobilis</name>
    <dbReference type="NCBI Taxonomy" id="171437"/>
    <lineage>
        <taxon>Bacteria</taxon>
        <taxon>Pseudomonadati</taxon>
        <taxon>Pseudomonadota</taxon>
        <taxon>Alphaproteobacteria</taxon>
        <taxon>Geminicoccales</taxon>
        <taxon>Geminicoccaceae</taxon>
        <taxon>Tistrella</taxon>
    </lineage>
</organism>
<evidence type="ECO:0000259" key="2">
    <source>
        <dbReference type="PROSITE" id="PS50943"/>
    </source>
</evidence>
<dbReference type="Proteomes" id="UP000075787">
    <property type="component" value="Unassembled WGS sequence"/>
</dbReference>
<feature type="domain" description="HTH cro/C1-type" evidence="2">
    <location>
        <begin position="23"/>
        <end position="77"/>
    </location>
</feature>
<dbReference type="Gene3D" id="1.10.260.40">
    <property type="entry name" value="lambda repressor-like DNA-binding domains"/>
    <property type="match status" value="1"/>
</dbReference>
<dbReference type="AlphaFoldDB" id="A0A162LH55"/>
<dbReference type="PANTHER" id="PTHR46797">
    <property type="entry name" value="HTH-TYPE TRANSCRIPTIONAL REGULATOR"/>
    <property type="match status" value="1"/>
</dbReference>
<evidence type="ECO:0000256" key="1">
    <source>
        <dbReference type="ARBA" id="ARBA00023125"/>
    </source>
</evidence>
<dbReference type="SMART" id="SM00530">
    <property type="entry name" value="HTH_XRE"/>
    <property type="match status" value="1"/>
</dbReference>
<gene>
    <name evidence="3" type="ORF">AUP44_24455</name>
</gene>
<dbReference type="PANTHER" id="PTHR46797:SF2">
    <property type="entry name" value="TRANSCRIPTIONAL REGULATOR"/>
    <property type="match status" value="1"/>
</dbReference>
<evidence type="ECO:0000313" key="4">
    <source>
        <dbReference type="Proteomes" id="UP000075787"/>
    </source>
</evidence>
<reference evidence="3 4" key="1">
    <citation type="submission" date="2015-12" db="EMBL/GenBank/DDBJ databases">
        <title>Genome sequence of Tistrella mobilis MCCC 1A02139.</title>
        <authorList>
            <person name="Lu L."/>
            <person name="Lai Q."/>
            <person name="Shao Z."/>
            <person name="Qian P."/>
        </authorList>
    </citation>
    <scope>NUCLEOTIDE SEQUENCE [LARGE SCALE GENOMIC DNA]</scope>
    <source>
        <strain evidence="3 4">MCCC 1A02139</strain>
    </source>
</reference>